<dbReference type="KEGG" id="mpec:B9O19_01761"/>
<dbReference type="InterPro" id="IPR003744">
    <property type="entry name" value="YhhQ"/>
</dbReference>
<dbReference type="HAMAP" id="MF_02088">
    <property type="entry name" value="Q_prec_transport"/>
    <property type="match status" value="1"/>
</dbReference>
<feature type="transmembrane region" description="Helical" evidence="1">
    <location>
        <begin position="112"/>
        <end position="133"/>
    </location>
</feature>
<keyword evidence="1" id="KW-0812">Transmembrane</keyword>
<dbReference type="GeneID" id="98063143"/>
<dbReference type="Pfam" id="PF02592">
    <property type="entry name" value="Vut_1"/>
    <property type="match status" value="1"/>
</dbReference>
<comment type="function">
    <text evidence="1">Involved in the import of queuosine (Q) precursors, required for Q precursor salvage.</text>
</comment>
<proteinExistence type="inferred from homology"/>
<evidence type="ECO:0000313" key="2">
    <source>
        <dbReference type="EMBL" id="AUO19915.1"/>
    </source>
</evidence>
<evidence type="ECO:0000256" key="1">
    <source>
        <dbReference type="HAMAP-Rule" id="MF_02088"/>
    </source>
</evidence>
<accession>A0A2K9P3T0</accession>
<feature type="transmembrane region" description="Helical" evidence="1">
    <location>
        <begin position="36"/>
        <end position="60"/>
    </location>
</feature>
<dbReference type="EMBL" id="CP020991">
    <property type="protein sequence ID" value="AUO19915.1"/>
    <property type="molecule type" value="Genomic_DNA"/>
</dbReference>
<keyword evidence="3" id="KW-1185">Reference proteome</keyword>
<dbReference type="GO" id="GO:0005886">
    <property type="term" value="C:plasma membrane"/>
    <property type="evidence" value="ECO:0007669"/>
    <property type="project" value="UniProtKB-SubCell"/>
</dbReference>
<keyword evidence="1" id="KW-0472">Membrane</keyword>
<keyword evidence="1" id="KW-0813">Transport</keyword>
<dbReference type="OrthoDB" id="9805479at2"/>
<name>A0A2K9P3T0_9FIRM</name>
<gene>
    <name evidence="2" type="ORF">B9O19_01761</name>
</gene>
<dbReference type="PANTHER" id="PTHR34300">
    <property type="entry name" value="QUEUOSINE PRECURSOR TRANSPORTER-RELATED"/>
    <property type="match status" value="1"/>
</dbReference>
<dbReference type="AlphaFoldDB" id="A0A2K9P3T0"/>
<protein>
    <recommendedName>
        <fullName evidence="1">Probable queuosine precursor transporter</fullName>
        <shortName evidence="1">Q precursor transporter</shortName>
    </recommendedName>
</protein>
<feature type="transmembrane region" description="Helical" evidence="1">
    <location>
        <begin position="189"/>
        <end position="214"/>
    </location>
</feature>
<reference evidence="2 3" key="1">
    <citation type="submission" date="2017-04" db="EMBL/GenBank/DDBJ databases">
        <title>Monoglobus pectinilyticus 14 draft genome.</title>
        <authorList>
            <person name="Kim C."/>
            <person name="Rosendale D.I."/>
            <person name="Kelly W.J."/>
            <person name="Tannock G.W."/>
            <person name="Patchett M.L."/>
            <person name="Jordens J.Z."/>
        </authorList>
    </citation>
    <scope>NUCLEOTIDE SEQUENCE [LARGE SCALE GENOMIC DNA]</scope>
    <source>
        <strain evidence="2 3">14</strain>
    </source>
</reference>
<sequence>MRKTEKNLSILTILFVVSLIISNVITGKIINTGIPFWGSVITIPCAVLCYPITFLITDVVGEVWGKNEANHIVRLGLISQIAATIIIIIGKYLPFIDAEMQQAYIKILGQNWIFVIGSLTAYLVSQNLDVHIFHRLRDKYIKKHGSTKGGRWIWNNASTMTSQFVDTLIFITIAFGFGFGWIFNNQITLIGMLIGQYLIKLIIAALDTPFFYFLTKNIKEIN</sequence>
<keyword evidence="1" id="KW-1133">Transmembrane helix</keyword>
<organism evidence="2 3">
    <name type="scientific">Monoglobus pectinilyticus</name>
    <dbReference type="NCBI Taxonomy" id="1981510"/>
    <lineage>
        <taxon>Bacteria</taxon>
        <taxon>Bacillati</taxon>
        <taxon>Bacillota</taxon>
        <taxon>Clostridia</taxon>
        <taxon>Monoglobales</taxon>
        <taxon>Monoglobaceae</taxon>
        <taxon>Monoglobus</taxon>
    </lineage>
</organism>
<dbReference type="RefSeq" id="WP_102366075.1">
    <property type="nucleotide sequence ID" value="NZ_CP020991.1"/>
</dbReference>
<feature type="transmembrane region" description="Helical" evidence="1">
    <location>
        <begin position="164"/>
        <end position="183"/>
    </location>
</feature>
<comment type="subcellular location">
    <subcellularLocation>
        <location evidence="1">Cell membrane</location>
        <topology evidence="1">Multi-pass membrane protein</topology>
    </subcellularLocation>
</comment>
<dbReference type="Proteomes" id="UP000235589">
    <property type="component" value="Chromosome"/>
</dbReference>
<keyword evidence="1" id="KW-1003">Cell membrane</keyword>
<feature type="transmembrane region" description="Helical" evidence="1">
    <location>
        <begin position="72"/>
        <end position="92"/>
    </location>
</feature>
<dbReference type="PANTHER" id="PTHR34300:SF2">
    <property type="entry name" value="QUEUOSINE PRECURSOR TRANSPORTER-RELATED"/>
    <property type="match status" value="1"/>
</dbReference>
<evidence type="ECO:0000313" key="3">
    <source>
        <dbReference type="Proteomes" id="UP000235589"/>
    </source>
</evidence>
<dbReference type="NCBIfam" id="TIGR00697">
    <property type="entry name" value="queuosine precursor transporter"/>
    <property type="match status" value="1"/>
</dbReference>
<dbReference type="GO" id="GO:0022857">
    <property type="term" value="F:transmembrane transporter activity"/>
    <property type="evidence" value="ECO:0007669"/>
    <property type="project" value="UniProtKB-UniRule"/>
</dbReference>
<comment type="similarity">
    <text evidence="1">Belongs to the vitamin uptake transporter (VUT/ECF) (TC 2.A.88) family. Q precursor transporter subfamily.</text>
</comment>